<protein>
    <submittedName>
        <fullName evidence="1">MMPL family transporter</fullName>
    </submittedName>
</protein>
<reference evidence="1" key="1">
    <citation type="submission" date="2022-09" db="EMBL/GenBank/DDBJ databases">
        <title>Complete genome sequence of Rossellomorea vietnamensis strain RL-WG62, a newly isolated PGPR with the potential for plant salinity stress alleviation.</title>
        <authorList>
            <person name="Ren L."/>
            <person name="Wang G."/>
            <person name="Hu H."/>
        </authorList>
    </citation>
    <scope>NUCLEOTIDE SEQUENCE</scope>
    <source>
        <strain evidence="1">RL-WG62</strain>
    </source>
</reference>
<accession>A0ACD4C8I1</accession>
<evidence type="ECO:0000313" key="2">
    <source>
        <dbReference type="Proteomes" id="UP001064027"/>
    </source>
</evidence>
<evidence type="ECO:0000313" key="1">
    <source>
        <dbReference type="EMBL" id="UXH44913.1"/>
    </source>
</evidence>
<name>A0ACD4C8I1_9BACI</name>
<dbReference type="EMBL" id="CP104558">
    <property type="protein sequence ID" value="UXH44913.1"/>
    <property type="molecule type" value="Genomic_DNA"/>
</dbReference>
<keyword evidence="2" id="KW-1185">Reference proteome</keyword>
<sequence length="724" mass="79682">MRECDEMDLLGKGITRRYKWIIVLWVMIAGIFAYFATDLPTILGGDGFRTDGQFEKVNDELTDSFDFPESSILLLMEKQDAQSAEGFQASMKKTIESIENLGVTSSIQSPLQDENLVKDDVAYAVLSFDESDITNETKKIKALIKENPGQSLTGASIISSDINKASQDDLKRAELIGLPFALLVLLFAFGSVVASLVPIIIGVVTVVTAFGILALIGGSMELSVFLLNVVPMIGLALSIDFSLLFINRYREELATRSIPEAIHITIQTAGKSIIFSALCVFIGLGAMMLIEIDIFQTIAIGGMVVVMLAVVSALSLLPSVLLLLGQSINKWTLIKQKRNDNGKWRVFAGFIMKRPVVLALLALIVLVIGILPVRSMNLAIPDTEALPATFESRQAMDTIQEEFKTDEGSTVYVIAKRENGWKTKEGLEDLNELLSEFNQESAVASVDSIFKATNIESPEKLFGAIQQPESKEKTDPALNRFIQGDKALIPVHLSLDSSSSAAQELVNEWSQKEWSHLLQFGGQVKFNQEIFDEIYEKVGLCLLIILGSTYLILMIAFRSIIIPLKAILMNIISLTSTFGILVWIFQGGHFGIPESDIALVLPVLVFSLVFGLSMDYEVFLISRIHEIYQETGDNTRSTIEGLTSTSKIITSAALIMIVITGAFAFTGVMPVKQIGVGIAIAIFIDATIVRMILVPSLMKLLGDWNWWMPFMKKEKQIVKAHKAS</sequence>
<organism evidence="1 2">
    <name type="scientific">Rossellomorea vietnamensis</name>
    <dbReference type="NCBI Taxonomy" id="218284"/>
    <lineage>
        <taxon>Bacteria</taxon>
        <taxon>Bacillati</taxon>
        <taxon>Bacillota</taxon>
        <taxon>Bacilli</taxon>
        <taxon>Bacillales</taxon>
        <taxon>Bacillaceae</taxon>
        <taxon>Rossellomorea</taxon>
    </lineage>
</organism>
<proteinExistence type="predicted"/>
<gene>
    <name evidence="1" type="ORF">N5C46_02250</name>
</gene>
<dbReference type="Proteomes" id="UP001064027">
    <property type="component" value="Chromosome"/>
</dbReference>